<gene>
    <name evidence="2" type="ORF">FJZ00_06840</name>
</gene>
<dbReference type="InterPro" id="IPR009029">
    <property type="entry name" value="HMG_CoA_Rdtase_sub-bd_dom_sf"/>
</dbReference>
<dbReference type="Pfam" id="PF00368">
    <property type="entry name" value="HMG-CoA_red"/>
    <property type="match status" value="1"/>
</dbReference>
<comment type="caution">
    <text evidence="2">The sequence shown here is derived from an EMBL/GenBank/DDBJ whole genome shotgun (WGS) entry which is preliminary data.</text>
</comment>
<feature type="region of interest" description="Disordered" evidence="1">
    <location>
        <begin position="33"/>
        <end position="63"/>
    </location>
</feature>
<dbReference type="AlphaFoldDB" id="A0A938BN91"/>
<dbReference type="Proteomes" id="UP000703893">
    <property type="component" value="Unassembled WGS sequence"/>
</dbReference>
<dbReference type="GO" id="GO:0004420">
    <property type="term" value="F:hydroxymethylglutaryl-CoA reductase (NADPH) activity"/>
    <property type="evidence" value="ECO:0007669"/>
    <property type="project" value="InterPro"/>
</dbReference>
<accession>A0A938BN91</accession>
<dbReference type="InterPro" id="IPR023074">
    <property type="entry name" value="HMG_CoA_Rdtase_cat_sf"/>
</dbReference>
<organism evidence="2 3">
    <name type="scientific">Candidatus Tanganyikabacteria bacterium</name>
    <dbReference type="NCBI Taxonomy" id="2961651"/>
    <lineage>
        <taxon>Bacteria</taxon>
        <taxon>Bacillati</taxon>
        <taxon>Candidatus Sericytochromatia</taxon>
        <taxon>Candidatus Tanganyikabacteria</taxon>
    </lineage>
</organism>
<name>A0A938BN91_9BACT</name>
<dbReference type="InterPro" id="IPR002202">
    <property type="entry name" value="HMG_CoA_Rdtase"/>
</dbReference>
<sequence>MSGGRRRARIKKVLKAWGRGIKRLGITQVSWHRAPSAPTGLPTGSGLSDGAEPGASSGYGAQGSLENRRFAGVPFKRLYTEDALGARRTWASGQTRADLSALSAEKAPPADIFKGNIESHIGFVQVPIGVAGPILVDGEHAQGAFYVPMATTEGALVASCTRGMRAV</sequence>
<evidence type="ECO:0008006" key="4">
    <source>
        <dbReference type="Google" id="ProtNLM"/>
    </source>
</evidence>
<proteinExistence type="predicted"/>
<dbReference type="GO" id="GO:0015936">
    <property type="term" value="P:coenzyme A metabolic process"/>
    <property type="evidence" value="ECO:0007669"/>
    <property type="project" value="InterPro"/>
</dbReference>
<dbReference type="PANTHER" id="PTHR10572">
    <property type="entry name" value="3-HYDROXY-3-METHYLGLUTARYL-COENZYME A REDUCTASE"/>
    <property type="match status" value="1"/>
</dbReference>
<dbReference type="EMBL" id="VGJX01000351">
    <property type="protein sequence ID" value="MBM3274850.1"/>
    <property type="molecule type" value="Genomic_DNA"/>
</dbReference>
<evidence type="ECO:0000313" key="3">
    <source>
        <dbReference type="Proteomes" id="UP000703893"/>
    </source>
</evidence>
<feature type="non-terminal residue" evidence="2">
    <location>
        <position position="167"/>
    </location>
</feature>
<dbReference type="Gene3D" id="3.90.770.10">
    <property type="entry name" value="3-hydroxy-3-methylglutaryl-coenzyme A Reductase, Chain A, domain 2"/>
    <property type="match status" value="1"/>
</dbReference>
<dbReference type="PROSITE" id="PS50065">
    <property type="entry name" value="HMG_COA_REDUCTASE_4"/>
    <property type="match status" value="1"/>
</dbReference>
<dbReference type="SUPFAM" id="SSF56542">
    <property type="entry name" value="Substrate-binding domain of HMG-CoA reductase"/>
    <property type="match status" value="1"/>
</dbReference>
<evidence type="ECO:0000256" key="1">
    <source>
        <dbReference type="SAM" id="MobiDB-lite"/>
    </source>
</evidence>
<dbReference type="PANTHER" id="PTHR10572:SF24">
    <property type="entry name" value="3-HYDROXY-3-METHYLGLUTARYL-COENZYME A REDUCTASE"/>
    <property type="match status" value="1"/>
</dbReference>
<protein>
    <recommendedName>
        <fullName evidence="4">Hydroxymethylglutaryl-CoA reductase</fullName>
    </recommendedName>
</protein>
<evidence type="ECO:0000313" key="2">
    <source>
        <dbReference type="EMBL" id="MBM3274850.1"/>
    </source>
</evidence>
<reference evidence="2 3" key="1">
    <citation type="submission" date="2019-03" db="EMBL/GenBank/DDBJ databases">
        <title>Lake Tanganyika Metagenome-Assembled Genomes (MAGs).</title>
        <authorList>
            <person name="Tran P."/>
        </authorList>
    </citation>
    <scope>NUCLEOTIDE SEQUENCE [LARGE SCALE GENOMIC DNA]</scope>
    <source>
        <strain evidence="2">K_DeepCast_65m_m2_236</strain>
    </source>
</reference>
<dbReference type="PRINTS" id="PR00071">
    <property type="entry name" value="HMGCOARDTASE"/>
</dbReference>